<dbReference type="Proteomes" id="UP001309448">
    <property type="component" value="Unassembled WGS sequence"/>
</dbReference>
<protein>
    <recommendedName>
        <fullName evidence="4">Small, acid-soluble spore protein, alpha/beta type</fullName>
    </recommendedName>
</protein>
<feature type="region of interest" description="Disordered" evidence="1">
    <location>
        <begin position="1"/>
        <end position="26"/>
    </location>
</feature>
<organism evidence="2 3">
    <name type="scientific">Bacillus paramycoides</name>
    <dbReference type="NCBI Taxonomy" id="2026194"/>
    <lineage>
        <taxon>Bacteria</taxon>
        <taxon>Bacillati</taxon>
        <taxon>Bacillota</taxon>
        <taxon>Bacilli</taxon>
        <taxon>Bacillales</taxon>
        <taxon>Bacillaceae</taxon>
        <taxon>Bacillus</taxon>
        <taxon>Bacillus cereus group</taxon>
    </lineage>
</organism>
<dbReference type="EMBL" id="JARMDB010000032">
    <property type="protein sequence ID" value="MED1569214.1"/>
    <property type="molecule type" value="Genomic_DNA"/>
</dbReference>
<gene>
    <name evidence="2" type="ORF">P4U88_25840</name>
</gene>
<comment type="caution">
    <text evidence="2">The sequence shown here is derived from an EMBL/GenBank/DDBJ whole genome shotgun (WGS) entry which is preliminary data.</text>
</comment>
<reference evidence="2 3" key="1">
    <citation type="submission" date="2023-03" db="EMBL/GenBank/DDBJ databases">
        <title>Bacillus Genome Sequencing.</title>
        <authorList>
            <person name="Dunlap C."/>
        </authorList>
    </citation>
    <scope>NUCLEOTIDE SEQUENCE [LARGE SCALE GENOMIC DNA]</scope>
    <source>
        <strain evidence="2 3">B-615</strain>
    </source>
</reference>
<sequence>MAKNKKNQFKNDKNTLPKADVELAGENGLEKIALRAQKNQNK</sequence>
<feature type="compositionally biased region" description="Basic and acidic residues" evidence="1">
    <location>
        <begin position="9"/>
        <end position="21"/>
    </location>
</feature>
<accession>A0ABU6N277</accession>
<evidence type="ECO:0000313" key="2">
    <source>
        <dbReference type="EMBL" id="MED1569214.1"/>
    </source>
</evidence>
<evidence type="ECO:0008006" key="4">
    <source>
        <dbReference type="Google" id="ProtNLM"/>
    </source>
</evidence>
<keyword evidence="3" id="KW-1185">Reference proteome</keyword>
<dbReference type="RefSeq" id="WP_327921944.1">
    <property type="nucleotide sequence ID" value="NZ_JARMDB010000032.1"/>
</dbReference>
<evidence type="ECO:0000256" key="1">
    <source>
        <dbReference type="SAM" id="MobiDB-lite"/>
    </source>
</evidence>
<proteinExistence type="predicted"/>
<evidence type="ECO:0000313" key="3">
    <source>
        <dbReference type="Proteomes" id="UP001309448"/>
    </source>
</evidence>
<name>A0ABU6N277_9BACI</name>